<protein>
    <recommendedName>
        <fullName evidence="4">Dihydroxy-acid/6-phosphogluconate dehydratase C-terminal domain-containing protein</fullName>
    </recommendedName>
</protein>
<organism evidence="5 6">
    <name type="scientific">Penicillium solitum</name>
    <dbReference type="NCBI Taxonomy" id="60172"/>
    <lineage>
        <taxon>Eukaryota</taxon>
        <taxon>Fungi</taxon>
        <taxon>Dikarya</taxon>
        <taxon>Ascomycota</taxon>
        <taxon>Pezizomycotina</taxon>
        <taxon>Eurotiomycetes</taxon>
        <taxon>Eurotiomycetidae</taxon>
        <taxon>Eurotiales</taxon>
        <taxon>Aspergillaceae</taxon>
        <taxon>Penicillium</taxon>
    </lineage>
</organism>
<dbReference type="InterPro" id="IPR052352">
    <property type="entry name" value="Sugar_Degrad_Dehydratases"/>
</dbReference>
<evidence type="ECO:0000256" key="3">
    <source>
        <dbReference type="ARBA" id="ARBA00023014"/>
    </source>
</evidence>
<dbReference type="SUPFAM" id="SSF52016">
    <property type="entry name" value="LeuD/IlvD-like"/>
    <property type="match status" value="1"/>
</dbReference>
<dbReference type="Proteomes" id="UP000191612">
    <property type="component" value="Unassembled WGS sequence"/>
</dbReference>
<comment type="caution">
    <text evidence="5">The sequence shown here is derived from an EMBL/GenBank/DDBJ whole genome shotgun (WGS) entry which is preliminary data.</text>
</comment>
<dbReference type="EMBL" id="MDYO01000001">
    <property type="protein sequence ID" value="OQE03808.1"/>
    <property type="molecule type" value="Genomic_DNA"/>
</dbReference>
<name>A0A1V6RQF1_9EURO</name>
<gene>
    <name evidence="5" type="ORF">PENSOL_c001G05164</name>
</gene>
<dbReference type="GO" id="GO:0051536">
    <property type="term" value="F:iron-sulfur cluster binding"/>
    <property type="evidence" value="ECO:0007669"/>
    <property type="project" value="UniProtKB-KW"/>
</dbReference>
<dbReference type="PANTHER" id="PTHR43183:SF1">
    <property type="entry name" value="HYPOTHETICAL DIHYDROXY-ACID DEHYDRATASE (EUROFUNG)-RELATED"/>
    <property type="match status" value="1"/>
</dbReference>
<evidence type="ECO:0000313" key="6">
    <source>
        <dbReference type="Proteomes" id="UP000191612"/>
    </source>
</evidence>
<dbReference type="Pfam" id="PF24877">
    <property type="entry name" value="ILV_EDD_C"/>
    <property type="match status" value="1"/>
</dbReference>
<dbReference type="Gene3D" id="3.50.30.80">
    <property type="entry name" value="IlvD/EDD C-terminal domain-like"/>
    <property type="match status" value="1"/>
</dbReference>
<dbReference type="InterPro" id="IPR042096">
    <property type="entry name" value="Dihydro-acid_dehy_C"/>
</dbReference>
<dbReference type="GO" id="GO:0046872">
    <property type="term" value="F:metal ion binding"/>
    <property type="evidence" value="ECO:0007669"/>
    <property type="project" value="UniProtKB-KW"/>
</dbReference>
<accession>A0A1V6RQF1</accession>
<evidence type="ECO:0000313" key="5">
    <source>
        <dbReference type="EMBL" id="OQE03808.1"/>
    </source>
</evidence>
<dbReference type="AlphaFoldDB" id="A0A1V6RQF1"/>
<keyword evidence="3" id="KW-0411">Iron-sulfur</keyword>
<evidence type="ECO:0000256" key="1">
    <source>
        <dbReference type="ARBA" id="ARBA00022723"/>
    </source>
</evidence>
<dbReference type="STRING" id="60172.A0A1V6RQF1"/>
<sequence>MRDITSLPAQIPKTLIVRSADPLGYLGAAEVGNNMHSPGQLPRQKITLLPYIGNSHQSGTSSSLSIPNASPEGVDVGNLAFLRGGDRLRVDLNKRDENCLVRSEPKAVTRDLGEIHQLNEGIVLRDGVKYRVAQRVEPRHSHRSSYWLVVVVVA</sequence>
<evidence type="ECO:0000259" key="4">
    <source>
        <dbReference type="Pfam" id="PF24877"/>
    </source>
</evidence>
<feature type="domain" description="Dihydroxy-acid/6-phosphogluconate dehydratase C-terminal" evidence="4">
    <location>
        <begin position="14"/>
        <end position="105"/>
    </location>
</feature>
<reference evidence="6" key="1">
    <citation type="journal article" date="2017" name="Nat. Microbiol.">
        <title>Global analysis of biosynthetic gene clusters reveals vast potential of secondary metabolite production in Penicillium species.</title>
        <authorList>
            <person name="Nielsen J.C."/>
            <person name="Grijseels S."/>
            <person name="Prigent S."/>
            <person name="Ji B."/>
            <person name="Dainat J."/>
            <person name="Nielsen K.F."/>
            <person name="Frisvad J.C."/>
            <person name="Workman M."/>
            <person name="Nielsen J."/>
        </authorList>
    </citation>
    <scope>NUCLEOTIDE SEQUENCE [LARGE SCALE GENOMIC DNA]</scope>
    <source>
        <strain evidence="6">IBT 29525</strain>
    </source>
</reference>
<proteinExistence type="predicted"/>
<keyword evidence="2" id="KW-0408">Iron</keyword>
<dbReference type="PANTHER" id="PTHR43183">
    <property type="entry name" value="HYPOTHETICAL DIHYDROXYACID DEHYDRATASE (EUROFUNG)-RELATED"/>
    <property type="match status" value="1"/>
</dbReference>
<dbReference type="InterPro" id="IPR056740">
    <property type="entry name" value="ILV_EDD_C"/>
</dbReference>
<keyword evidence="1" id="KW-0479">Metal-binding</keyword>
<evidence type="ECO:0000256" key="2">
    <source>
        <dbReference type="ARBA" id="ARBA00023004"/>
    </source>
</evidence>
<keyword evidence="6" id="KW-1185">Reference proteome</keyword>